<dbReference type="Proteomes" id="UP000004169">
    <property type="component" value="Unassembled WGS sequence"/>
</dbReference>
<dbReference type="OrthoDB" id="7376226at2"/>
<keyword evidence="3" id="KW-1185">Reference proteome</keyword>
<evidence type="ECO:0000313" key="2">
    <source>
        <dbReference type="EMBL" id="CCG42676.1"/>
    </source>
</evidence>
<feature type="signal peptide" evidence="1">
    <location>
        <begin position="1"/>
        <end position="20"/>
    </location>
</feature>
<keyword evidence="1" id="KW-0732">Signal</keyword>
<evidence type="ECO:0000256" key="1">
    <source>
        <dbReference type="SAM" id="SignalP"/>
    </source>
</evidence>
<comment type="caution">
    <text evidence="2">The sequence shown here is derived from an EMBL/GenBank/DDBJ whole genome shotgun (WGS) entry which is preliminary data.</text>
</comment>
<evidence type="ECO:0000313" key="3">
    <source>
        <dbReference type="Proteomes" id="UP000004169"/>
    </source>
</evidence>
<sequence length="112" mass="12762">MLEKGLILLVMLALPTAAWAEARPPRYDVNGLCRRLANTPDGIDVQLEQKCLRDQSDALDTVKRLWLDTPAYIQRDCDLRARADGDKDYALLRKCIRDQLNQTQPDVILPTQ</sequence>
<accession>H8FWD8</accession>
<gene>
    <name evidence="2" type="ORF">PHAMO_400057</name>
</gene>
<dbReference type="EMBL" id="CAHP01000035">
    <property type="protein sequence ID" value="CCG42676.1"/>
    <property type="molecule type" value="Genomic_DNA"/>
</dbReference>
<reference evidence="2 3" key="1">
    <citation type="journal article" date="2012" name="J. Bacteriol.">
        <title>Draft Genome Sequence of the Purple Photosynthetic Bacterium Phaeospirillum molischianum DSM120, a Particularly Versatile Bacterium.</title>
        <authorList>
            <person name="Duquesne K."/>
            <person name="Prima V."/>
            <person name="Ji B."/>
            <person name="Rouy Z."/>
            <person name="Medigue C."/>
            <person name="Talla E."/>
            <person name="Sturgis J.N."/>
        </authorList>
    </citation>
    <scope>NUCLEOTIDE SEQUENCE [LARGE SCALE GENOMIC DNA]</scope>
    <source>
        <strain evidence="3">DSM120</strain>
    </source>
</reference>
<protein>
    <recommendedName>
        <fullName evidence="4">Secreted protein</fullName>
    </recommendedName>
</protein>
<name>H8FWD8_MAGML</name>
<feature type="chain" id="PRO_5003611797" description="Secreted protein" evidence="1">
    <location>
        <begin position="21"/>
        <end position="112"/>
    </location>
</feature>
<dbReference type="RefSeq" id="WP_002730438.1">
    <property type="nucleotide sequence ID" value="NZ_CAHP01000035.1"/>
</dbReference>
<proteinExistence type="predicted"/>
<organism evidence="2 3">
    <name type="scientific">Magnetospirillum molischianum DSM 120</name>
    <dbReference type="NCBI Taxonomy" id="1150626"/>
    <lineage>
        <taxon>Bacteria</taxon>
        <taxon>Pseudomonadati</taxon>
        <taxon>Pseudomonadota</taxon>
        <taxon>Alphaproteobacteria</taxon>
        <taxon>Rhodospirillales</taxon>
        <taxon>Rhodospirillaceae</taxon>
        <taxon>Magnetospirillum</taxon>
    </lineage>
</organism>
<evidence type="ECO:0008006" key="4">
    <source>
        <dbReference type="Google" id="ProtNLM"/>
    </source>
</evidence>
<dbReference type="STRING" id="1150626.PHAMO_400057"/>
<dbReference type="AlphaFoldDB" id="H8FWD8"/>